<sequence length="282" mass="32893">MLDISDFLNFKKYSVLEHINEFLNSTTPFGISTSDAYDGYTIFPYNDFQISVKKGFTKEVAIRDVVMYSDSSISYCHDVNKFESLSTPNCSYYKSHDTMMYKEQHINGVSFYKTSSDKSYTSRDDFGKYTCTMHTDNEKTNYTHSFESKFQESEVSNITIQEQVSEGIVYRSTAFFRMKDIATGRPMMYNIDIYMKGDISEVVISTGYREKYTVTMESPDASLVHLFNNLYTFQFELSFDPNEYQIFDILKSNIINKLEYYYKLGGKMCIVNTMLHNIKETL</sequence>
<dbReference type="GeneID" id="22111451"/>
<dbReference type="EMBL" id="KM507819">
    <property type="protein sequence ID" value="AIT14301.1"/>
    <property type="molecule type" value="Genomic_DNA"/>
</dbReference>
<evidence type="ECO:0000313" key="2">
    <source>
        <dbReference type="Proteomes" id="UP000029889"/>
    </source>
</evidence>
<proteinExistence type="predicted"/>
<evidence type="ECO:0000313" key="1">
    <source>
        <dbReference type="EMBL" id="AIT14301.1"/>
    </source>
</evidence>
<reference evidence="1 2" key="1">
    <citation type="submission" date="2014-09" db="EMBL/GenBank/DDBJ databases">
        <authorList>
            <person name="Lapin J.S."/>
            <person name="Pope W.H."/>
            <person name="Hua J."/>
            <person name="Ford M.E."/>
            <person name="Conway J.F."/>
            <person name="Hatfull G.F."/>
            <person name="Hendrix R.W."/>
        </authorList>
    </citation>
    <scope>NUCLEOTIDE SEQUENCE [LARGE SCALE GENOMIC DNA]</scope>
</reference>
<dbReference type="RefSeq" id="YP_009101998.1">
    <property type="nucleotide sequence ID" value="NC_025447.1"/>
</dbReference>
<gene>
    <name evidence="1" type="primary">411</name>
    <name evidence="1" type="ORF">PBI_121Q_411</name>
</gene>
<dbReference type="OrthoDB" id="39584at10239"/>
<organism evidence="1 2">
    <name type="scientific">Escherichia phage 121Q</name>
    <dbReference type="NCBI Taxonomy" id="1555202"/>
    <lineage>
        <taxon>Viruses</taxon>
        <taxon>Duplodnaviria</taxon>
        <taxon>Heunggongvirae</taxon>
        <taxon>Uroviricota</taxon>
        <taxon>Caudoviricetes</taxon>
        <taxon>Asteriusvirus</taxon>
        <taxon>Asteriusvirus av121Q</taxon>
    </lineage>
</organism>
<accession>A0A097EXZ8</accession>
<dbReference type="KEGG" id="vg:22111451"/>
<dbReference type="Proteomes" id="UP000029889">
    <property type="component" value="Segment"/>
</dbReference>
<keyword evidence="2" id="KW-1185">Reference proteome</keyword>
<protein>
    <submittedName>
        <fullName evidence="1">Uncharacterized protein</fullName>
    </submittedName>
</protein>
<name>A0A097EXZ8_9CAUD</name>